<dbReference type="EMBL" id="CM000584">
    <property type="protein sequence ID" value="EWG46205.1"/>
    <property type="molecule type" value="Genomic_DNA"/>
</dbReference>
<proteinExistence type="predicted"/>
<sequence>MTLPRCIIILDRRPISHRLHDEAPRPVLLYIDTSPQLSSTENNSLGCLLSSQNYPVSTTILFGSPCSRDTTFKIRHFYENIILYKFE</sequence>
<organism evidence="1 2">
    <name type="scientific">Gibberella moniliformis (strain M3125 / FGSC 7600)</name>
    <name type="common">Maize ear and stalk rot fungus</name>
    <name type="synonym">Fusarium verticillioides</name>
    <dbReference type="NCBI Taxonomy" id="334819"/>
    <lineage>
        <taxon>Eukaryota</taxon>
        <taxon>Fungi</taxon>
        <taxon>Dikarya</taxon>
        <taxon>Ascomycota</taxon>
        <taxon>Pezizomycotina</taxon>
        <taxon>Sordariomycetes</taxon>
        <taxon>Hypocreomycetidae</taxon>
        <taxon>Hypocreales</taxon>
        <taxon>Nectriaceae</taxon>
        <taxon>Fusarium</taxon>
        <taxon>Fusarium fujikuroi species complex</taxon>
    </lineage>
</organism>
<dbReference type="EMBL" id="DS022249">
    <property type="protein sequence ID" value="EWG46205.1"/>
    <property type="molecule type" value="Genomic_DNA"/>
</dbReference>
<dbReference type="AlphaFoldDB" id="W7MF55"/>
<dbReference type="KEGG" id="fvr:FVEG_06764"/>
<keyword evidence="2" id="KW-1185">Reference proteome</keyword>
<reference evidence="1 2" key="1">
    <citation type="journal article" date="2010" name="Nature">
        <title>Comparative genomics reveals mobile pathogenicity chromosomes in Fusarium.</title>
        <authorList>
            <person name="Ma L.J."/>
            <person name="van der Does H.C."/>
            <person name="Borkovich K.A."/>
            <person name="Coleman J.J."/>
            <person name="Daboussi M.J."/>
            <person name="Di Pietro A."/>
            <person name="Dufresne M."/>
            <person name="Freitag M."/>
            <person name="Grabherr M."/>
            <person name="Henrissat B."/>
            <person name="Houterman P.M."/>
            <person name="Kang S."/>
            <person name="Shim W.B."/>
            <person name="Woloshuk C."/>
            <person name="Xie X."/>
            <person name="Xu J.R."/>
            <person name="Antoniw J."/>
            <person name="Baker S.E."/>
            <person name="Bluhm B.H."/>
            <person name="Breakspear A."/>
            <person name="Brown D.W."/>
            <person name="Butchko R.A."/>
            <person name="Chapman S."/>
            <person name="Coulson R."/>
            <person name="Coutinho P.M."/>
            <person name="Danchin E.G."/>
            <person name="Diener A."/>
            <person name="Gale L.R."/>
            <person name="Gardiner D.M."/>
            <person name="Goff S."/>
            <person name="Hammond-Kosack K.E."/>
            <person name="Hilburn K."/>
            <person name="Hua-Van A."/>
            <person name="Jonkers W."/>
            <person name="Kazan K."/>
            <person name="Kodira C.D."/>
            <person name="Koehrsen M."/>
            <person name="Kumar L."/>
            <person name="Lee Y.H."/>
            <person name="Li L."/>
            <person name="Manners J.M."/>
            <person name="Miranda-Saavedra D."/>
            <person name="Mukherjee M."/>
            <person name="Park G."/>
            <person name="Park J."/>
            <person name="Park S.Y."/>
            <person name="Proctor R.H."/>
            <person name="Regev A."/>
            <person name="Ruiz-Roldan M.C."/>
            <person name="Sain D."/>
            <person name="Sakthikumar S."/>
            <person name="Sykes S."/>
            <person name="Schwartz D.C."/>
            <person name="Turgeon B.G."/>
            <person name="Wapinski I."/>
            <person name="Yoder O."/>
            <person name="Young S."/>
            <person name="Zeng Q."/>
            <person name="Zhou S."/>
            <person name="Galagan J."/>
            <person name="Cuomo C.A."/>
            <person name="Kistler H.C."/>
            <person name="Rep M."/>
        </authorList>
    </citation>
    <scope>NUCLEOTIDE SEQUENCE [LARGE SCALE GENOMIC DNA]</scope>
    <source>
        <strain evidence="2">M3125 / FGSC 7600</strain>
    </source>
</reference>
<dbReference type="VEuPathDB" id="FungiDB:FVEG_06764"/>
<gene>
    <name evidence="1" type="ORF">FVEG_06764</name>
</gene>
<name>W7MF55_GIBM7</name>
<dbReference type="HOGENOM" id="CLU_2483547_0_0_1"/>
<evidence type="ECO:0000313" key="2">
    <source>
        <dbReference type="Proteomes" id="UP000009096"/>
    </source>
</evidence>
<dbReference type="GeneID" id="30064631"/>
<evidence type="ECO:0000313" key="1">
    <source>
        <dbReference type="EMBL" id="EWG46205.1"/>
    </source>
</evidence>
<accession>W7MF55</accession>
<protein>
    <submittedName>
        <fullName evidence="1">Uncharacterized protein</fullName>
    </submittedName>
</protein>
<dbReference type="Proteomes" id="UP000009096">
    <property type="component" value="Chromosome 7"/>
</dbReference>
<dbReference type="RefSeq" id="XP_018752396.1">
    <property type="nucleotide sequence ID" value="XM_018895176.1"/>
</dbReference>